<dbReference type="KEGG" id="tpla:ElP_35590"/>
<keyword evidence="2" id="KW-1185">Reference proteome</keyword>
<reference evidence="1 2" key="1">
    <citation type="submission" date="2019-02" db="EMBL/GenBank/DDBJ databases">
        <title>Deep-cultivation of Planctomycetes and their phenomic and genomic characterization uncovers novel biology.</title>
        <authorList>
            <person name="Wiegand S."/>
            <person name="Jogler M."/>
            <person name="Boedeker C."/>
            <person name="Pinto D."/>
            <person name="Vollmers J."/>
            <person name="Rivas-Marin E."/>
            <person name="Kohn T."/>
            <person name="Peeters S.H."/>
            <person name="Heuer A."/>
            <person name="Rast P."/>
            <person name="Oberbeckmann S."/>
            <person name="Bunk B."/>
            <person name="Jeske O."/>
            <person name="Meyerdierks A."/>
            <person name="Storesund J.E."/>
            <person name="Kallscheuer N."/>
            <person name="Luecker S."/>
            <person name="Lage O.M."/>
            <person name="Pohl T."/>
            <person name="Merkel B.J."/>
            <person name="Hornburger P."/>
            <person name="Mueller R.-W."/>
            <person name="Bruemmer F."/>
            <person name="Labrenz M."/>
            <person name="Spormann A.M."/>
            <person name="Op den Camp H."/>
            <person name="Overmann J."/>
            <person name="Amann R."/>
            <person name="Jetten M.S.M."/>
            <person name="Mascher T."/>
            <person name="Medema M.H."/>
            <person name="Devos D.P."/>
            <person name="Kaster A.-K."/>
            <person name="Ovreas L."/>
            <person name="Rohde M."/>
            <person name="Galperin M.Y."/>
            <person name="Jogler C."/>
        </authorList>
    </citation>
    <scope>NUCLEOTIDE SEQUENCE [LARGE SCALE GENOMIC DNA]</scope>
    <source>
        <strain evidence="1 2">ElP</strain>
    </source>
</reference>
<dbReference type="AlphaFoldDB" id="A0A518H477"/>
<sequence>MDEPDLDEPIPVDEATRTVVEALLFTSNVGALHAVVRAEADGADALMVTLAREFNGIQGAPRRFRIAVQSLGDRP</sequence>
<protein>
    <submittedName>
        <fullName evidence="1">Uncharacterized protein</fullName>
    </submittedName>
</protein>
<proteinExistence type="predicted"/>
<dbReference type="RefSeq" id="WP_145271372.1">
    <property type="nucleotide sequence ID" value="NZ_CP036426.1"/>
</dbReference>
<dbReference type="Proteomes" id="UP000317835">
    <property type="component" value="Chromosome"/>
</dbReference>
<gene>
    <name evidence="1" type="ORF">ElP_35590</name>
</gene>
<accession>A0A518H477</accession>
<evidence type="ECO:0000313" key="2">
    <source>
        <dbReference type="Proteomes" id="UP000317835"/>
    </source>
</evidence>
<name>A0A518H477_9BACT</name>
<organism evidence="1 2">
    <name type="scientific">Tautonia plasticadhaerens</name>
    <dbReference type="NCBI Taxonomy" id="2527974"/>
    <lineage>
        <taxon>Bacteria</taxon>
        <taxon>Pseudomonadati</taxon>
        <taxon>Planctomycetota</taxon>
        <taxon>Planctomycetia</taxon>
        <taxon>Isosphaerales</taxon>
        <taxon>Isosphaeraceae</taxon>
        <taxon>Tautonia</taxon>
    </lineage>
</organism>
<evidence type="ECO:0000313" key="1">
    <source>
        <dbReference type="EMBL" id="QDV35655.1"/>
    </source>
</evidence>
<dbReference type="EMBL" id="CP036426">
    <property type="protein sequence ID" value="QDV35655.1"/>
    <property type="molecule type" value="Genomic_DNA"/>
</dbReference>